<reference evidence="5" key="2">
    <citation type="submission" date="2023-06" db="EMBL/GenBank/DDBJ databases">
        <authorList>
            <consortium name="Lawrence Berkeley National Laboratory"/>
            <person name="Mondo S.J."/>
            <person name="Hensen N."/>
            <person name="Bonometti L."/>
            <person name="Westerberg I."/>
            <person name="Brannstrom I.O."/>
            <person name="Guillou S."/>
            <person name="Cros-Aarteil S."/>
            <person name="Calhoun S."/>
            <person name="Haridas S."/>
            <person name="Kuo A."/>
            <person name="Pangilinan J."/>
            <person name="Riley R."/>
            <person name="Labutti K."/>
            <person name="Andreopoulos B."/>
            <person name="Lipzen A."/>
            <person name="Chen C."/>
            <person name="Yanf M."/>
            <person name="Daum C."/>
            <person name="Ng V."/>
            <person name="Clum A."/>
            <person name="Steindorff A."/>
            <person name="Ohm R."/>
            <person name="Martin F."/>
            <person name="Silar P."/>
            <person name="Natvig D."/>
            <person name="Lalanne C."/>
            <person name="Gautier V."/>
            <person name="Ament-Velasquez S.L."/>
            <person name="Kruys A."/>
            <person name="Hutchinson M.I."/>
            <person name="Powell A.J."/>
            <person name="Barry K."/>
            <person name="Miller A.N."/>
            <person name="Grigoriev I.V."/>
            <person name="Debuchy R."/>
            <person name="Gladieux P."/>
            <person name="Thoren M.H."/>
            <person name="Johannesson H."/>
        </authorList>
    </citation>
    <scope>NUCLEOTIDE SEQUENCE</scope>
    <source>
        <strain evidence="5">CBS 333.67</strain>
    </source>
</reference>
<dbReference type="Gene3D" id="3.40.50.2300">
    <property type="match status" value="1"/>
</dbReference>
<feature type="compositionally biased region" description="Polar residues" evidence="3">
    <location>
        <begin position="1"/>
        <end position="12"/>
    </location>
</feature>
<reference evidence="5" key="1">
    <citation type="journal article" date="2023" name="Mol. Phylogenet. Evol.">
        <title>Genome-scale phylogeny and comparative genomics of the fungal order Sordariales.</title>
        <authorList>
            <person name="Hensen N."/>
            <person name="Bonometti L."/>
            <person name="Westerberg I."/>
            <person name="Brannstrom I.O."/>
            <person name="Guillou S."/>
            <person name="Cros-Aarteil S."/>
            <person name="Calhoun S."/>
            <person name="Haridas S."/>
            <person name="Kuo A."/>
            <person name="Mondo S."/>
            <person name="Pangilinan J."/>
            <person name="Riley R."/>
            <person name="LaButti K."/>
            <person name="Andreopoulos B."/>
            <person name="Lipzen A."/>
            <person name="Chen C."/>
            <person name="Yan M."/>
            <person name="Daum C."/>
            <person name="Ng V."/>
            <person name="Clum A."/>
            <person name="Steindorff A."/>
            <person name="Ohm R.A."/>
            <person name="Martin F."/>
            <person name="Silar P."/>
            <person name="Natvig D.O."/>
            <person name="Lalanne C."/>
            <person name="Gautier V."/>
            <person name="Ament-Velasquez S.L."/>
            <person name="Kruys A."/>
            <person name="Hutchinson M.I."/>
            <person name="Powell A.J."/>
            <person name="Barry K."/>
            <person name="Miller A.N."/>
            <person name="Grigoriev I.V."/>
            <person name="Debuchy R."/>
            <person name="Gladieux P."/>
            <person name="Hiltunen Thoren M."/>
            <person name="Johannesson H."/>
        </authorList>
    </citation>
    <scope>NUCLEOTIDE SEQUENCE</scope>
    <source>
        <strain evidence="5">CBS 333.67</strain>
    </source>
</reference>
<feature type="modified residue" description="4-aspartylphosphate" evidence="2">
    <location>
        <position position="273"/>
    </location>
</feature>
<evidence type="ECO:0000313" key="6">
    <source>
        <dbReference type="Proteomes" id="UP001273166"/>
    </source>
</evidence>
<evidence type="ECO:0000256" key="3">
    <source>
        <dbReference type="SAM" id="MobiDB-lite"/>
    </source>
</evidence>
<evidence type="ECO:0000256" key="1">
    <source>
        <dbReference type="ARBA" id="ARBA00022553"/>
    </source>
</evidence>
<dbReference type="EMBL" id="JAUDZG010000001">
    <property type="protein sequence ID" value="KAK3309329.1"/>
    <property type="molecule type" value="Genomic_DNA"/>
</dbReference>
<organism evidence="5 6">
    <name type="scientific">Chaetomium strumarium</name>
    <dbReference type="NCBI Taxonomy" id="1170767"/>
    <lineage>
        <taxon>Eukaryota</taxon>
        <taxon>Fungi</taxon>
        <taxon>Dikarya</taxon>
        <taxon>Ascomycota</taxon>
        <taxon>Pezizomycotina</taxon>
        <taxon>Sordariomycetes</taxon>
        <taxon>Sordariomycetidae</taxon>
        <taxon>Sordariales</taxon>
        <taxon>Chaetomiaceae</taxon>
        <taxon>Chaetomium</taxon>
    </lineage>
</organism>
<accession>A0AAJ0H0L6</accession>
<name>A0AAJ0H0L6_9PEZI</name>
<dbReference type="AlphaFoldDB" id="A0AAJ0H0L6"/>
<comment type="caution">
    <text evidence="5">The sequence shown here is derived from an EMBL/GenBank/DDBJ whole genome shotgun (WGS) entry which is preliminary data.</text>
</comment>
<dbReference type="SMART" id="SM00448">
    <property type="entry name" value="REC"/>
    <property type="match status" value="1"/>
</dbReference>
<feature type="compositionally biased region" description="Polar residues" evidence="3">
    <location>
        <begin position="19"/>
        <end position="31"/>
    </location>
</feature>
<dbReference type="GO" id="GO:0000160">
    <property type="term" value="P:phosphorelay signal transduction system"/>
    <property type="evidence" value="ECO:0007669"/>
    <property type="project" value="InterPro"/>
</dbReference>
<proteinExistence type="predicted"/>
<dbReference type="PANTHER" id="PTHR43719:SF28">
    <property type="entry name" value="PEROXIDE STRESS-ACTIVATED HISTIDINE KINASE MAK1-RELATED"/>
    <property type="match status" value="1"/>
</dbReference>
<feature type="region of interest" description="Disordered" evidence="3">
    <location>
        <begin position="1"/>
        <end position="32"/>
    </location>
</feature>
<dbReference type="Pfam" id="PF00072">
    <property type="entry name" value="Response_reg"/>
    <property type="match status" value="1"/>
</dbReference>
<evidence type="ECO:0000313" key="5">
    <source>
        <dbReference type="EMBL" id="KAK3309329.1"/>
    </source>
</evidence>
<evidence type="ECO:0000259" key="4">
    <source>
        <dbReference type="PROSITE" id="PS50110"/>
    </source>
</evidence>
<dbReference type="SUPFAM" id="SSF52172">
    <property type="entry name" value="CheY-like"/>
    <property type="match status" value="1"/>
</dbReference>
<keyword evidence="1 2" id="KW-0597">Phosphoprotein</keyword>
<dbReference type="InterPro" id="IPR050956">
    <property type="entry name" value="2C_system_His_kinase"/>
</dbReference>
<feature type="domain" description="Response regulatory" evidence="4">
    <location>
        <begin position="216"/>
        <end position="345"/>
    </location>
</feature>
<sequence length="372" mass="41708">MGTSTSTPSSASIREETRQTAIPSESGLVTRQNRRAEKIPDERNKLRLRVRFGTDAGALVNGFPSKDGVYSLFCSPMELDFLGLDRFETALPSSDPAEEDALCAKMRLLGAEWWPSLDSLWGGPPLLEEKVRFIGVASALEERVRFIGIASQGGVWALETNLEDCSNRQLGRIQNARDMEEKCRQIERFGGTFYADPSECPLLDFKSLVPERAAIHILFADDDASNQIVARNLLIHLGFSQVTTVGDGKEALDFLLAAAEDKSQRKPDIIFLDTEMPVMDGFECARILRREFPYNIDYSNIPIVGMAYRNPMLENSERWFAAGMSGFLPLPIQERDLEQMLVRLVLRGRSRISLFRPSMEDAGRDASMTQEE</sequence>
<dbReference type="GeneID" id="87887001"/>
<gene>
    <name evidence="5" type="ORF">B0T15DRAFT_515238</name>
</gene>
<dbReference type="CDD" id="cd17546">
    <property type="entry name" value="REC_hyHK_CKI1_RcsC-like"/>
    <property type="match status" value="1"/>
</dbReference>
<evidence type="ECO:0000256" key="2">
    <source>
        <dbReference type="PROSITE-ProRule" id="PRU00169"/>
    </source>
</evidence>
<dbReference type="InterPro" id="IPR001789">
    <property type="entry name" value="Sig_transdc_resp-reg_receiver"/>
</dbReference>
<protein>
    <submittedName>
        <fullName evidence="5">CheY-like superfamily</fullName>
    </submittedName>
</protein>
<dbReference type="RefSeq" id="XP_062725109.1">
    <property type="nucleotide sequence ID" value="XM_062868172.1"/>
</dbReference>
<dbReference type="InterPro" id="IPR011006">
    <property type="entry name" value="CheY-like_superfamily"/>
</dbReference>
<dbReference type="PANTHER" id="PTHR43719">
    <property type="entry name" value="TWO-COMPONENT HISTIDINE KINASE"/>
    <property type="match status" value="1"/>
</dbReference>
<dbReference type="Proteomes" id="UP001273166">
    <property type="component" value="Unassembled WGS sequence"/>
</dbReference>
<dbReference type="PROSITE" id="PS50110">
    <property type="entry name" value="RESPONSE_REGULATORY"/>
    <property type="match status" value="1"/>
</dbReference>
<keyword evidence="6" id="KW-1185">Reference proteome</keyword>